<reference evidence="1 2" key="1">
    <citation type="submission" date="2018-05" db="EMBL/GenBank/DDBJ databases">
        <title>Rhodohalobacter halophilus gen. nov., sp. nov., a moderately halophilic member of the family Balneolaceae.</title>
        <authorList>
            <person name="Liu Z.-W."/>
        </authorList>
    </citation>
    <scope>NUCLEOTIDE SEQUENCE [LARGE SCALE GENOMIC DNA]</scope>
    <source>
        <strain evidence="1 2">8A47</strain>
    </source>
</reference>
<keyword evidence="2" id="KW-1185">Reference proteome</keyword>
<comment type="caution">
    <text evidence="1">The sequence shown here is derived from an EMBL/GenBank/DDBJ whole genome shotgun (WGS) entry which is preliminary data.</text>
</comment>
<name>A0A316TPQ5_9BACT</name>
<accession>A0A316TPQ5</accession>
<protein>
    <submittedName>
        <fullName evidence="1">Uncharacterized protein</fullName>
    </submittedName>
</protein>
<organism evidence="1 2">
    <name type="scientific">Rhodohalobacter mucosus</name>
    <dbReference type="NCBI Taxonomy" id="2079485"/>
    <lineage>
        <taxon>Bacteria</taxon>
        <taxon>Pseudomonadati</taxon>
        <taxon>Balneolota</taxon>
        <taxon>Balneolia</taxon>
        <taxon>Balneolales</taxon>
        <taxon>Balneolaceae</taxon>
        <taxon>Rhodohalobacter</taxon>
    </lineage>
</organism>
<sequence length="235" mass="27537">MVNIMKDNNLTSIEELLDNVIKSIEIRDPKLKAVTKNWKNQIIKAAEFENKTNSCVHRFTEDTTNIIENFFRIALKMQLLETKRTKLRHELRINDIEMKESLAIYDGFSFDEQRHQLCYASLMVGQLREEVIQQIHLQLYQYSLFCLGEIENSGNIEIHDEFAEWNVAYNISVAEYVEKFQPMISRLQQHEISEIKKIITDCDLASDVANNANNHLIIRLLALLVLEHSRIISDR</sequence>
<evidence type="ECO:0000313" key="1">
    <source>
        <dbReference type="EMBL" id="PWN06370.1"/>
    </source>
</evidence>
<dbReference type="Proteomes" id="UP000245533">
    <property type="component" value="Unassembled WGS sequence"/>
</dbReference>
<proteinExistence type="predicted"/>
<dbReference type="EMBL" id="QGGB01000007">
    <property type="protein sequence ID" value="PWN06370.1"/>
    <property type="molecule type" value="Genomic_DNA"/>
</dbReference>
<dbReference type="AlphaFoldDB" id="A0A316TPQ5"/>
<gene>
    <name evidence="1" type="ORF">DDZ15_11150</name>
</gene>
<evidence type="ECO:0000313" key="2">
    <source>
        <dbReference type="Proteomes" id="UP000245533"/>
    </source>
</evidence>